<evidence type="ECO:0000313" key="5">
    <source>
        <dbReference type="EMBL" id="KAK7157546.1"/>
    </source>
</evidence>
<dbReference type="EMBL" id="JAYKXH010000009">
    <property type="protein sequence ID" value="KAK7157546.1"/>
    <property type="molecule type" value="Genomic_DNA"/>
</dbReference>
<name>A0AAN9D3H3_9TELE</name>
<dbReference type="InterPro" id="IPR003599">
    <property type="entry name" value="Ig_sub"/>
</dbReference>
<keyword evidence="6" id="KW-1185">Reference proteome</keyword>
<dbReference type="InterPro" id="IPR013106">
    <property type="entry name" value="Ig_V-set"/>
</dbReference>
<dbReference type="InterPro" id="IPR036179">
    <property type="entry name" value="Ig-like_dom_sf"/>
</dbReference>
<dbReference type="Pfam" id="PF07686">
    <property type="entry name" value="V-set"/>
    <property type="match status" value="1"/>
</dbReference>
<dbReference type="PANTHER" id="PTHR11422:SF6">
    <property type="entry name" value="HEMICENTIN-1 ISOFORM X1"/>
    <property type="match status" value="1"/>
</dbReference>
<feature type="signal peptide" evidence="3">
    <location>
        <begin position="1"/>
        <end position="21"/>
    </location>
</feature>
<accession>A0AAN9D3H3</accession>
<evidence type="ECO:0000256" key="1">
    <source>
        <dbReference type="SAM" id="MobiDB-lite"/>
    </source>
</evidence>
<feature type="domain" description="Ig-like" evidence="4">
    <location>
        <begin position="156"/>
        <end position="294"/>
    </location>
</feature>
<protein>
    <recommendedName>
        <fullName evidence="4">Ig-like domain-containing protein</fullName>
    </recommendedName>
</protein>
<dbReference type="Pfam" id="PF12104">
    <property type="entry name" value="Tcell_CD4_C"/>
    <property type="match status" value="1"/>
</dbReference>
<reference evidence="5 6" key="1">
    <citation type="submission" date="2024-02" db="EMBL/GenBank/DDBJ databases">
        <title>Chromosome-level genome assembly of the Eurasian Minnow (Phoxinus phoxinus).</title>
        <authorList>
            <person name="Oriowo T.O."/>
            <person name="Martin S."/>
            <person name="Stange M."/>
            <person name="Chrysostomakis Y."/>
            <person name="Brown T."/>
            <person name="Winkler S."/>
            <person name="Kukowka S."/>
            <person name="Myers E.W."/>
            <person name="Bohne A."/>
        </authorList>
    </citation>
    <scope>NUCLEOTIDE SEQUENCE [LARGE SCALE GENOMIC DNA]</scope>
    <source>
        <strain evidence="5">ZFMK-TIS-60720</strain>
        <tissue evidence="5">Whole Organism</tissue>
    </source>
</reference>
<keyword evidence="2" id="KW-0472">Membrane</keyword>
<organism evidence="5 6">
    <name type="scientific">Phoxinus phoxinus</name>
    <name type="common">Eurasian minnow</name>
    <dbReference type="NCBI Taxonomy" id="58324"/>
    <lineage>
        <taxon>Eukaryota</taxon>
        <taxon>Metazoa</taxon>
        <taxon>Chordata</taxon>
        <taxon>Craniata</taxon>
        <taxon>Vertebrata</taxon>
        <taxon>Euteleostomi</taxon>
        <taxon>Actinopterygii</taxon>
        <taxon>Neopterygii</taxon>
        <taxon>Teleostei</taxon>
        <taxon>Ostariophysi</taxon>
        <taxon>Cypriniformes</taxon>
        <taxon>Leuciscidae</taxon>
        <taxon>Phoxininae</taxon>
        <taxon>Phoxinus</taxon>
    </lineage>
</organism>
<keyword evidence="2" id="KW-0812">Transmembrane</keyword>
<dbReference type="SMART" id="SM00408">
    <property type="entry name" value="IGc2"/>
    <property type="match status" value="2"/>
</dbReference>
<dbReference type="Gene3D" id="2.60.40.10">
    <property type="entry name" value="Immunoglobulins"/>
    <property type="match status" value="3"/>
</dbReference>
<feature type="transmembrane region" description="Helical" evidence="2">
    <location>
        <begin position="328"/>
        <end position="351"/>
    </location>
</feature>
<evidence type="ECO:0000259" key="4">
    <source>
        <dbReference type="PROSITE" id="PS50835"/>
    </source>
</evidence>
<dbReference type="InterPro" id="IPR003598">
    <property type="entry name" value="Ig_sub2"/>
</dbReference>
<dbReference type="InterPro" id="IPR013783">
    <property type="entry name" value="Ig-like_fold"/>
</dbReference>
<evidence type="ECO:0000256" key="2">
    <source>
        <dbReference type="SAM" id="Phobius"/>
    </source>
</evidence>
<dbReference type="AlphaFoldDB" id="A0AAN9D3H3"/>
<feature type="compositionally biased region" description="Basic and acidic residues" evidence="1">
    <location>
        <begin position="409"/>
        <end position="425"/>
    </location>
</feature>
<feature type="region of interest" description="Disordered" evidence="1">
    <location>
        <begin position="397"/>
        <end position="425"/>
    </location>
</feature>
<dbReference type="InterPro" id="IPR007110">
    <property type="entry name" value="Ig-like_dom"/>
</dbReference>
<dbReference type="SMART" id="SM00409">
    <property type="entry name" value="IG"/>
    <property type="match status" value="3"/>
</dbReference>
<comment type="caution">
    <text evidence="5">The sequence shown here is derived from an EMBL/GenBank/DDBJ whole genome shotgun (WGS) entry which is preliminary data.</text>
</comment>
<keyword evidence="3" id="KW-0732">Signal</keyword>
<dbReference type="Proteomes" id="UP001364617">
    <property type="component" value="Unassembled WGS sequence"/>
</dbReference>
<feature type="chain" id="PRO_5043042524" description="Ig-like domain-containing protein" evidence="3">
    <location>
        <begin position="22"/>
        <end position="425"/>
    </location>
</feature>
<dbReference type="PROSITE" id="PS50835">
    <property type="entry name" value="IG_LIKE"/>
    <property type="match status" value="2"/>
</dbReference>
<dbReference type="InterPro" id="IPR021963">
    <property type="entry name" value="Tcell_CD4_Cterm"/>
</dbReference>
<dbReference type="SUPFAM" id="SSF48726">
    <property type="entry name" value="Immunoglobulin"/>
    <property type="match status" value="2"/>
</dbReference>
<keyword evidence="2" id="KW-1133">Transmembrane helix</keyword>
<gene>
    <name evidence="5" type="ORF">R3I93_008898</name>
</gene>
<evidence type="ECO:0000313" key="6">
    <source>
        <dbReference type="Proteomes" id="UP001364617"/>
    </source>
</evidence>
<dbReference type="PANTHER" id="PTHR11422">
    <property type="entry name" value="T-CELL SURFACE GLYCOPROTEIN CD4"/>
    <property type="match status" value="1"/>
</dbReference>
<proteinExistence type="predicted"/>
<evidence type="ECO:0000256" key="3">
    <source>
        <dbReference type="SAM" id="SignalP"/>
    </source>
</evidence>
<sequence length="425" mass="46638">MPTCKILFFLLLALCTLCGKCDEVLYQQVGGEISMDCGGLNPNSDVAWKFDDVNIITIRGKSGNKMMGTSHIKDKAGLRVNEGTLKVPNLETRDSGVYTCVQTGKQYTVHVVSVFAKPGPVLLQSSDAELHCDITGNSKAEVQWLNPSGVPVYNKPVFKLKPDKNGQWTCVVNKNLNISLKLTVVGLDTKAVEVPEGGKIVLPCSLPQTVSQRVEGGKWTADQLPSDSFPTLTNSDKGLHWKGENSTKVTFTSGQLSTNYDVTLINAQPSDEGEYVCTVKFEGGAELTAKTNLTVVAKPSGGQEVTKVRGKKPAGGGTWTKDVFGLQLWVWIAIGASSVVLIGLVVVIVLVQQRNKRMKKRVRKLRSMRQPLTAKDYCQCNRGGTELEVELQREKLFPVPRQQRNPRTHPADPNHSIDKSREQNY</sequence>
<feature type="domain" description="Ig-like" evidence="4">
    <location>
        <begin position="30"/>
        <end position="110"/>
    </location>
</feature>